<dbReference type="EMBL" id="JAXAVX010000004">
    <property type="protein sequence ID" value="MDX8151909.1"/>
    <property type="molecule type" value="Genomic_DNA"/>
</dbReference>
<dbReference type="PANTHER" id="PTHR43767">
    <property type="entry name" value="LONG-CHAIN-FATTY-ACID--COA LIGASE"/>
    <property type="match status" value="1"/>
</dbReference>
<evidence type="ECO:0000313" key="2">
    <source>
        <dbReference type="EMBL" id="MDX8151909.1"/>
    </source>
</evidence>
<protein>
    <submittedName>
        <fullName evidence="2">AMP-binding protein</fullName>
    </submittedName>
</protein>
<dbReference type="Gene3D" id="3.30.530.20">
    <property type="match status" value="1"/>
</dbReference>
<dbReference type="RefSeq" id="WP_319954064.1">
    <property type="nucleotide sequence ID" value="NZ_JAXAVX010000004.1"/>
</dbReference>
<sequence>MRITERIDLPVAPERAWRAIVDPRVVRRALPGLESLEVVGGGPLRRGTRIRAVLRIGAAQLGSELEVTELVEGRDFVISGVTGIDLHLGLRVRPHDEGTRIVVRFGYNPPGGVTGALAARLAGPEMHRRMRVMLRRVGRVLLGEPEPAPLPSPLRVATLAVRGGGILRRAGVLRPMRPDKYAVVARRLARWGATPAGAYAAAAARDPQRLAIVDGDRALTYAELDVRSTALAVALRDRGVAEGHRVAVLARNHRGFVEALVAISKTGADAVLLDPGLERERLATLLERERPTLVVADADLLDALDAAIPDRVVRVASAWDDEHEARHGVRALDELVVEGAERPLPLPAGPGRVELLTAGATGAPKGMRRNRIPADAPIALLDRLPFRDGDTVLVLPPLAHAWGFANLVVTLLLGGTVVLDRSFEPVEALRTIARHRVDALVATPAMLEELLAVPEDERDRYDRSSLRTTAVSGASLPAAVATAWMATYGPELFSVYGSVEAGWATVADPADLRAAPATAGRSTIGATVRIYDPHGAPLPTHRVGLILVGGATLPDRYTDGSPVPRIDDLVRTGDVGWLDDLGRLFVLGREDEVDVELGARPPLALVATG</sequence>
<evidence type="ECO:0000259" key="1">
    <source>
        <dbReference type="Pfam" id="PF00501"/>
    </source>
</evidence>
<dbReference type="InterPro" id="IPR050237">
    <property type="entry name" value="ATP-dep_AMP-bd_enzyme"/>
</dbReference>
<accession>A0ABU4VLE1</accession>
<gene>
    <name evidence="2" type="ORF">SK069_09925</name>
</gene>
<dbReference type="PANTHER" id="PTHR43767:SF1">
    <property type="entry name" value="NONRIBOSOMAL PEPTIDE SYNTHASE PES1 (EUROFUNG)-RELATED"/>
    <property type="match status" value="1"/>
</dbReference>
<dbReference type="Pfam" id="PF10604">
    <property type="entry name" value="Polyketide_cyc2"/>
    <property type="match status" value="1"/>
</dbReference>
<dbReference type="Gene3D" id="3.40.50.12780">
    <property type="entry name" value="N-terminal domain of ligase-like"/>
    <property type="match status" value="1"/>
</dbReference>
<dbReference type="Pfam" id="PF00501">
    <property type="entry name" value="AMP-binding"/>
    <property type="match status" value="1"/>
</dbReference>
<organism evidence="2 3">
    <name type="scientific">Patulibacter brassicae</name>
    <dbReference type="NCBI Taxonomy" id="1705717"/>
    <lineage>
        <taxon>Bacteria</taxon>
        <taxon>Bacillati</taxon>
        <taxon>Actinomycetota</taxon>
        <taxon>Thermoleophilia</taxon>
        <taxon>Solirubrobacterales</taxon>
        <taxon>Patulibacteraceae</taxon>
        <taxon>Patulibacter</taxon>
    </lineage>
</organism>
<comment type="caution">
    <text evidence="2">The sequence shown here is derived from an EMBL/GenBank/DDBJ whole genome shotgun (WGS) entry which is preliminary data.</text>
</comment>
<dbReference type="InterPro" id="IPR000873">
    <property type="entry name" value="AMP-dep_synth/lig_dom"/>
</dbReference>
<dbReference type="InterPro" id="IPR042099">
    <property type="entry name" value="ANL_N_sf"/>
</dbReference>
<reference evidence="2 3" key="1">
    <citation type="submission" date="2023-11" db="EMBL/GenBank/DDBJ databases">
        <authorList>
            <person name="Xu M."/>
            <person name="Jiang T."/>
        </authorList>
    </citation>
    <scope>NUCLEOTIDE SEQUENCE [LARGE SCALE GENOMIC DNA]</scope>
    <source>
        <strain evidence="2 3">SD</strain>
    </source>
</reference>
<dbReference type="Proteomes" id="UP001277761">
    <property type="component" value="Unassembled WGS sequence"/>
</dbReference>
<dbReference type="InterPro" id="IPR019587">
    <property type="entry name" value="Polyketide_cyclase/dehydratase"/>
</dbReference>
<name>A0ABU4VLE1_9ACTN</name>
<dbReference type="SUPFAM" id="SSF56801">
    <property type="entry name" value="Acetyl-CoA synthetase-like"/>
    <property type="match status" value="1"/>
</dbReference>
<evidence type="ECO:0000313" key="3">
    <source>
        <dbReference type="Proteomes" id="UP001277761"/>
    </source>
</evidence>
<proteinExistence type="predicted"/>
<feature type="domain" description="AMP-dependent synthetase/ligase" evidence="1">
    <location>
        <begin position="201"/>
        <end position="553"/>
    </location>
</feature>
<dbReference type="SUPFAM" id="SSF55961">
    <property type="entry name" value="Bet v1-like"/>
    <property type="match status" value="1"/>
</dbReference>
<keyword evidence="3" id="KW-1185">Reference proteome</keyword>
<dbReference type="InterPro" id="IPR023393">
    <property type="entry name" value="START-like_dom_sf"/>
</dbReference>